<protein>
    <recommendedName>
        <fullName evidence="4">Secreted protein</fullName>
    </recommendedName>
</protein>
<keyword evidence="1" id="KW-0732">Signal</keyword>
<name>A0ABY5L3M0_9SPHN</name>
<evidence type="ECO:0000313" key="2">
    <source>
        <dbReference type="EMBL" id="UUL81550.1"/>
    </source>
</evidence>
<organism evidence="2 3">
    <name type="scientific">Sphingomonas qomolangmaensis</name>
    <dbReference type="NCBI Taxonomy" id="2918765"/>
    <lineage>
        <taxon>Bacteria</taxon>
        <taxon>Pseudomonadati</taxon>
        <taxon>Pseudomonadota</taxon>
        <taxon>Alphaproteobacteria</taxon>
        <taxon>Sphingomonadales</taxon>
        <taxon>Sphingomonadaceae</taxon>
        <taxon>Sphingomonas</taxon>
    </lineage>
</organism>
<dbReference type="Proteomes" id="UP001058533">
    <property type="component" value="Chromosome"/>
</dbReference>
<feature type="signal peptide" evidence="1">
    <location>
        <begin position="1"/>
        <end position="21"/>
    </location>
</feature>
<evidence type="ECO:0008006" key="4">
    <source>
        <dbReference type="Google" id="ProtNLM"/>
    </source>
</evidence>
<gene>
    <name evidence="2" type="ORF">NMP03_10050</name>
</gene>
<proteinExistence type="predicted"/>
<keyword evidence="3" id="KW-1185">Reference proteome</keyword>
<dbReference type="RefSeq" id="WP_256505238.1">
    <property type="nucleotide sequence ID" value="NZ_CP101740.1"/>
</dbReference>
<sequence length="81" mass="8758">MSFYLTVAILALAPVQTTAPAAPNAPPAADRRICKRTAETGSLVKRRKECRTKAEWDLIASAARENGQDMVDRNSGRPSGM</sequence>
<evidence type="ECO:0000313" key="3">
    <source>
        <dbReference type="Proteomes" id="UP001058533"/>
    </source>
</evidence>
<dbReference type="EMBL" id="CP101740">
    <property type="protein sequence ID" value="UUL81550.1"/>
    <property type="molecule type" value="Genomic_DNA"/>
</dbReference>
<reference evidence="2" key="1">
    <citation type="submission" date="2022-07" db="EMBL/GenBank/DDBJ databases">
        <title>Sphingomonas sp. nov., a novel bacterium isolated from the north slope of the Mount Everest.</title>
        <authorList>
            <person name="Cui X."/>
            <person name="Liu Y."/>
        </authorList>
    </citation>
    <scope>NUCLEOTIDE SEQUENCE</scope>
    <source>
        <strain evidence="2">S5-59</strain>
    </source>
</reference>
<feature type="chain" id="PRO_5045386177" description="Secreted protein" evidence="1">
    <location>
        <begin position="22"/>
        <end position="81"/>
    </location>
</feature>
<accession>A0ABY5L3M0</accession>
<evidence type="ECO:0000256" key="1">
    <source>
        <dbReference type="SAM" id="SignalP"/>
    </source>
</evidence>